<feature type="domain" description="IspG TIM-barrel" evidence="8">
    <location>
        <begin position="3"/>
        <end position="241"/>
    </location>
</feature>
<dbReference type="InterPro" id="IPR011005">
    <property type="entry name" value="Dihydropteroate_synth-like_sf"/>
</dbReference>
<dbReference type="InterPro" id="IPR045854">
    <property type="entry name" value="NO2/SO3_Rdtase_4Fe4S_sf"/>
</dbReference>
<keyword evidence="5 7" id="KW-0411">Iron-sulfur</keyword>
<comment type="pathway">
    <text evidence="7">Isoprenoid biosynthesis; isopentenyl diphosphate biosynthesis via DXP pathway; isopentenyl diphosphate from 1-deoxy-D-xylulose 5-phosphate: step 5/6.</text>
</comment>
<comment type="caution">
    <text evidence="10">The sequence shown here is derived from an EMBL/GenBank/DDBJ whole genome shotgun (WGS) entry which is preliminary data.</text>
</comment>
<dbReference type="Gene3D" id="3.30.413.10">
    <property type="entry name" value="Sulfite Reductase Hemoprotein, domain 1"/>
    <property type="match status" value="1"/>
</dbReference>
<keyword evidence="2 7" id="KW-0479">Metal-binding</keyword>
<evidence type="ECO:0000256" key="2">
    <source>
        <dbReference type="ARBA" id="ARBA00022723"/>
    </source>
</evidence>
<feature type="binding site" evidence="7">
    <location>
        <position position="260"/>
    </location>
    <ligand>
        <name>[4Fe-4S] cluster</name>
        <dbReference type="ChEBI" id="CHEBI:49883"/>
    </ligand>
</feature>
<dbReference type="AlphaFoldDB" id="A0A8J8B0G2"/>
<dbReference type="EC" id="1.17.7.3" evidence="7"/>
<dbReference type="Pfam" id="PF26540">
    <property type="entry name" value="GcpE_C"/>
    <property type="match status" value="1"/>
</dbReference>
<dbReference type="NCBIfam" id="TIGR00612">
    <property type="entry name" value="ispG_gcpE"/>
    <property type="match status" value="1"/>
</dbReference>
<evidence type="ECO:0000259" key="8">
    <source>
        <dbReference type="Pfam" id="PF04551"/>
    </source>
</evidence>
<feature type="binding site" evidence="7">
    <location>
        <position position="303"/>
    </location>
    <ligand>
        <name>[4Fe-4S] cluster</name>
        <dbReference type="ChEBI" id="CHEBI:49883"/>
    </ligand>
</feature>
<dbReference type="Proteomes" id="UP000675664">
    <property type="component" value="Unassembled WGS sequence"/>
</dbReference>
<keyword evidence="1 7" id="KW-0004">4Fe-4S</keyword>
<dbReference type="GO" id="GO:0019288">
    <property type="term" value="P:isopentenyl diphosphate biosynthetic process, methylerythritol 4-phosphate pathway"/>
    <property type="evidence" value="ECO:0007669"/>
    <property type="project" value="UniProtKB-UniRule"/>
</dbReference>
<proteinExistence type="inferred from homology"/>
<accession>A0A8J8B0G2</accession>
<keyword evidence="6 7" id="KW-0414">Isoprene biosynthesis</keyword>
<dbReference type="UniPathway" id="UPA00056">
    <property type="reaction ID" value="UER00096"/>
</dbReference>
<feature type="binding site" evidence="7">
    <location>
        <position position="310"/>
    </location>
    <ligand>
        <name>[4Fe-4S] cluster</name>
        <dbReference type="ChEBI" id="CHEBI:49883"/>
    </ligand>
</feature>
<name>A0A8J8B0G2_9FIRM</name>
<evidence type="ECO:0000256" key="4">
    <source>
        <dbReference type="ARBA" id="ARBA00023004"/>
    </source>
</evidence>
<evidence type="ECO:0000256" key="7">
    <source>
        <dbReference type="HAMAP-Rule" id="MF_00159"/>
    </source>
</evidence>
<keyword evidence="4 7" id="KW-0408">Iron</keyword>
<gene>
    <name evidence="7 10" type="primary">ispG</name>
    <name evidence="10" type="synonym">gcpE</name>
    <name evidence="10" type="ORF">KCX82_02655</name>
</gene>
<keyword evidence="11" id="KW-1185">Reference proteome</keyword>
<dbReference type="GO" id="GO:0016114">
    <property type="term" value="P:terpenoid biosynthetic process"/>
    <property type="evidence" value="ECO:0007669"/>
    <property type="project" value="InterPro"/>
</dbReference>
<dbReference type="InterPro" id="IPR058579">
    <property type="entry name" value="IspG_C"/>
</dbReference>
<comment type="similarity">
    <text evidence="7">Belongs to the IspG family.</text>
</comment>
<evidence type="ECO:0000313" key="10">
    <source>
        <dbReference type="EMBL" id="MBR0596767.1"/>
    </source>
</evidence>
<dbReference type="PANTHER" id="PTHR30454:SF0">
    <property type="entry name" value="4-HYDROXY-3-METHYLBUT-2-EN-1-YL DIPHOSPHATE SYNTHASE (FERREDOXIN), CHLOROPLASTIC"/>
    <property type="match status" value="1"/>
</dbReference>
<evidence type="ECO:0000256" key="1">
    <source>
        <dbReference type="ARBA" id="ARBA00022485"/>
    </source>
</evidence>
<sequence>MSRQIFCGGLAIGGGAPVSIQSMTNTDTRNISATVDQIMKLEEAGCNIVRCAIPDMEAAEAFGEIKRKVKLPLVADIHFDYRLAVAAIGNGADKVRINPGNIGSRDRVKAVIDAAKERKIPIRIGVNSGSLEKDILEKYGGVTPEGLAESALRSIQYVEELDFFDIVVSLKSSDVRFNNQAHHIIRDKMDYPLHIGITESGTVESGKAKSAIGIGALLLAGIGDTIRVSLTGDPVNEVYFAKEILKALDLKSSVINLVSCPTCGRCGVDLAKIAAEVEAAIKPMETEMARKKQPSITVAVMGCEVNGPGEAREADLGVACGKGKGILFKKGKVIKTVNEDEIAKELILYINQEHILV</sequence>
<dbReference type="NCBIfam" id="NF001540">
    <property type="entry name" value="PRK00366.1"/>
    <property type="match status" value="1"/>
</dbReference>
<feature type="binding site" evidence="7">
    <location>
        <position position="263"/>
    </location>
    <ligand>
        <name>[4Fe-4S] cluster</name>
        <dbReference type="ChEBI" id="CHEBI:49883"/>
    </ligand>
</feature>
<dbReference type="GO" id="GO:0141197">
    <property type="term" value="F:4-hydroxy-3-methylbut-2-enyl-diphosphate synthase activity (flavodoxin)"/>
    <property type="evidence" value="ECO:0007669"/>
    <property type="project" value="UniProtKB-EC"/>
</dbReference>
<dbReference type="GO" id="GO:0051539">
    <property type="term" value="F:4 iron, 4 sulfur cluster binding"/>
    <property type="evidence" value="ECO:0007669"/>
    <property type="project" value="UniProtKB-UniRule"/>
</dbReference>
<dbReference type="HAMAP" id="MF_00159">
    <property type="entry name" value="IspG"/>
    <property type="match status" value="1"/>
</dbReference>
<reference evidence="10" key="2">
    <citation type="submission" date="2021-04" db="EMBL/GenBank/DDBJ databases">
        <authorList>
            <person name="Liu J."/>
        </authorList>
    </citation>
    <scope>NUCLEOTIDE SEQUENCE</scope>
    <source>
        <strain evidence="10">BAD-6</strain>
    </source>
</reference>
<dbReference type="RefSeq" id="WP_227016887.1">
    <property type="nucleotide sequence ID" value="NZ_JAGSND010000001.1"/>
</dbReference>
<comment type="catalytic activity">
    <reaction evidence="7">
        <text>(2E)-4-hydroxy-3-methylbut-2-enyl diphosphate + oxidized [flavodoxin] + H2O + 2 H(+) = 2-C-methyl-D-erythritol 2,4-cyclic diphosphate + reduced [flavodoxin]</text>
        <dbReference type="Rhea" id="RHEA:43604"/>
        <dbReference type="Rhea" id="RHEA-COMP:10622"/>
        <dbReference type="Rhea" id="RHEA-COMP:10623"/>
        <dbReference type="ChEBI" id="CHEBI:15377"/>
        <dbReference type="ChEBI" id="CHEBI:15378"/>
        <dbReference type="ChEBI" id="CHEBI:57618"/>
        <dbReference type="ChEBI" id="CHEBI:58210"/>
        <dbReference type="ChEBI" id="CHEBI:58483"/>
        <dbReference type="ChEBI" id="CHEBI:128753"/>
        <dbReference type="EC" id="1.17.7.3"/>
    </reaction>
</comment>
<dbReference type="GO" id="GO:0005506">
    <property type="term" value="F:iron ion binding"/>
    <property type="evidence" value="ECO:0007669"/>
    <property type="project" value="InterPro"/>
</dbReference>
<dbReference type="GO" id="GO:0046429">
    <property type="term" value="F:4-hydroxy-3-methylbut-2-en-1-yl diphosphate synthase activity (ferredoxin)"/>
    <property type="evidence" value="ECO:0007669"/>
    <property type="project" value="UniProtKB-UniRule"/>
</dbReference>
<dbReference type="InterPro" id="IPR016425">
    <property type="entry name" value="IspG_bac"/>
</dbReference>
<protein>
    <recommendedName>
        <fullName evidence="7">4-hydroxy-3-methylbut-2-en-1-yl diphosphate synthase (flavodoxin)</fullName>
        <ecNumber evidence="7">1.17.7.3</ecNumber>
    </recommendedName>
    <alternativeName>
        <fullName evidence="7">1-hydroxy-2-methyl-2-(E)-butenyl 4-diphosphate synthase</fullName>
    </alternativeName>
</protein>
<reference evidence="10" key="1">
    <citation type="submission" date="2021-04" db="EMBL/GenBank/DDBJ databases">
        <title>Sinoanaerobacter chloroacetimidivorans sp. nov., an obligate anaerobic bacterium isolated from anaerobic sludge.</title>
        <authorList>
            <person name="Bao Y."/>
        </authorList>
    </citation>
    <scope>NUCLEOTIDE SEQUENCE</scope>
    <source>
        <strain evidence="10">BAD-6</strain>
    </source>
</reference>
<dbReference type="PIRSF" id="PIRSF004640">
    <property type="entry name" value="IspG"/>
    <property type="match status" value="1"/>
</dbReference>
<feature type="domain" description="IspG C-terminal" evidence="9">
    <location>
        <begin position="256"/>
        <end position="351"/>
    </location>
</feature>
<evidence type="ECO:0000259" key="9">
    <source>
        <dbReference type="Pfam" id="PF26540"/>
    </source>
</evidence>
<dbReference type="SUPFAM" id="SSF51717">
    <property type="entry name" value="Dihydropteroate synthetase-like"/>
    <property type="match status" value="1"/>
</dbReference>
<dbReference type="Gene3D" id="3.20.20.20">
    <property type="entry name" value="Dihydropteroate synthase-like"/>
    <property type="match status" value="1"/>
</dbReference>
<keyword evidence="3 7" id="KW-0560">Oxidoreductase</keyword>
<evidence type="ECO:0000256" key="3">
    <source>
        <dbReference type="ARBA" id="ARBA00023002"/>
    </source>
</evidence>
<comment type="function">
    <text evidence="7">Converts 2C-methyl-D-erythritol 2,4-cyclodiphosphate (ME-2,4cPP) into 1-hydroxy-2-methyl-2-(E)-butenyl 4-diphosphate.</text>
</comment>
<organism evidence="10 11">
    <name type="scientific">Sinanaerobacter chloroacetimidivorans</name>
    <dbReference type="NCBI Taxonomy" id="2818044"/>
    <lineage>
        <taxon>Bacteria</taxon>
        <taxon>Bacillati</taxon>
        <taxon>Bacillota</taxon>
        <taxon>Clostridia</taxon>
        <taxon>Peptostreptococcales</taxon>
        <taxon>Anaerovoracaceae</taxon>
        <taxon>Sinanaerobacter</taxon>
    </lineage>
</organism>
<dbReference type="Pfam" id="PF04551">
    <property type="entry name" value="GcpE"/>
    <property type="match status" value="1"/>
</dbReference>
<dbReference type="InterPro" id="IPR004588">
    <property type="entry name" value="IspG_bac-typ"/>
</dbReference>
<dbReference type="FunFam" id="3.20.20.20:FF:000001">
    <property type="entry name" value="4-hydroxy-3-methylbut-2-en-1-yl diphosphate synthase (flavodoxin)"/>
    <property type="match status" value="1"/>
</dbReference>
<comment type="cofactor">
    <cofactor evidence="7">
        <name>[4Fe-4S] cluster</name>
        <dbReference type="ChEBI" id="CHEBI:49883"/>
    </cofactor>
    <text evidence="7">Binds 1 [4Fe-4S] cluster.</text>
</comment>
<evidence type="ECO:0000256" key="5">
    <source>
        <dbReference type="ARBA" id="ARBA00023014"/>
    </source>
</evidence>
<evidence type="ECO:0000313" key="11">
    <source>
        <dbReference type="Proteomes" id="UP000675664"/>
    </source>
</evidence>
<dbReference type="EMBL" id="JAGSND010000001">
    <property type="protein sequence ID" value="MBR0596767.1"/>
    <property type="molecule type" value="Genomic_DNA"/>
</dbReference>
<dbReference type="PANTHER" id="PTHR30454">
    <property type="entry name" value="4-HYDROXY-3-METHYLBUT-2-EN-1-YL DIPHOSPHATE SYNTHASE"/>
    <property type="match status" value="1"/>
</dbReference>
<dbReference type="SUPFAM" id="SSF56014">
    <property type="entry name" value="Nitrite and sulphite reductase 4Fe-4S domain-like"/>
    <property type="match status" value="1"/>
</dbReference>
<dbReference type="InterPro" id="IPR058578">
    <property type="entry name" value="IspG_TIM"/>
</dbReference>
<evidence type="ECO:0000256" key="6">
    <source>
        <dbReference type="ARBA" id="ARBA00023229"/>
    </source>
</evidence>